<dbReference type="InterPro" id="IPR014895">
    <property type="entry name" value="Alginate_lyase_2"/>
</dbReference>
<evidence type="ECO:0000256" key="1">
    <source>
        <dbReference type="SAM" id="SignalP"/>
    </source>
</evidence>
<comment type="caution">
    <text evidence="3">The sequence shown here is derived from an EMBL/GenBank/DDBJ whole genome shotgun (WGS) entry which is preliminary data.</text>
</comment>
<dbReference type="InterPro" id="IPR013320">
    <property type="entry name" value="ConA-like_dom_sf"/>
</dbReference>
<dbReference type="GO" id="GO:0016829">
    <property type="term" value="F:lyase activity"/>
    <property type="evidence" value="ECO:0007669"/>
    <property type="project" value="UniProtKB-KW"/>
</dbReference>
<dbReference type="RefSeq" id="WP_317522738.1">
    <property type="nucleotide sequence ID" value="NZ_JAWJZI010000004.1"/>
</dbReference>
<reference evidence="3 4" key="1">
    <citation type="submission" date="2023-10" db="EMBL/GenBank/DDBJ databases">
        <title>Marine bacteria isolated from horseshoe crab.</title>
        <authorList>
            <person name="Cheng T.H."/>
        </authorList>
    </citation>
    <scope>NUCLEOTIDE SEQUENCE [LARGE SCALE GENOMIC DNA]</scope>
    <source>
        <strain evidence="3 4">HSC6</strain>
    </source>
</reference>
<accession>A0ABU3ZIM8</accession>
<feature type="chain" id="PRO_5046079385" evidence="1">
    <location>
        <begin position="26"/>
        <end position="293"/>
    </location>
</feature>
<keyword evidence="4" id="KW-1185">Reference proteome</keyword>
<keyword evidence="1" id="KW-0732">Signal</keyword>
<feature type="domain" description="Alginate lyase 2" evidence="2">
    <location>
        <begin position="52"/>
        <end position="285"/>
    </location>
</feature>
<protein>
    <submittedName>
        <fullName evidence="3">Polysaccharide lyase family 7 protein</fullName>
    </submittedName>
</protein>
<dbReference type="PROSITE" id="PS51257">
    <property type="entry name" value="PROKAR_LIPOPROTEIN"/>
    <property type="match status" value="1"/>
</dbReference>
<evidence type="ECO:0000313" key="3">
    <source>
        <dbReference type="EMBL" id="MDV5169972.1"/>
    </source>
</evidence>
<keyword evidence="3" id="KW-0456">Lyase</keyword>
<gene>
    <name evidence="3" type="ORF">R2X38_13295</name>
</gene>
<feature type="signal peptide" evidence="1">
    <location>
        <begin position="1"/>
        <end position="25"/>
    </location>
</feature>
<dbReference type="SUPFAM" id="SSF49899">
    <property type="entry name" value="Concanavalin A-like lectins/glucanases"/>
    <property type="match status" value="1"/>
</dbReference>
<dbReference type="EMBL" id="JAWJZI010000004">
    <property type="protein sequence ID" value="MDV5169972.1"/>
    <property type="molecule type" value="Genomic_DNA"/>
</dbReference>
<evidence type="ECO:0000259" key="2">
    <source>
        <dbReference type="Pfam" id="PF08787"/>
    </source>
</evidence>
<name>A0ABU3ZIM8_9GAMM</name>
<evidence type="ECO:0000313" key="4">
    <source>
        <dbReference type="Proteomes" id="UP001186452"/>
    </source>
</evidence>
<organism evidence="3 4">
    <name type="scientific">Photobacterium rosenbergii</name>
    <dbReference type="NCBI Taxonomy" id="294936"/>
    <lineage>
        <taxon>Bacteria</taxon>
        <taxon>Pseudomonadati</taxon>
        <taxon>Pseudomonadota</taxon>
        <taxon>Gammaproteobacteria</taxon>
        <taxon>Vibrionales</taxon>
        <taxon>Vibrionaceae</taxon>
        <taxon>Photobacterium</taxon>
    </lineage>
</organism>
<proteinExistence type="predicted"/>
<dbReference type="Gene3D" id="2.60.120.200">
    <property type="match status" value="1"/>
</dbReference>
<sequence>MKNQIVYSSGIAVAALLMGCTSTTATSITMSPASGEMAAPAEYEKFASILSASKLQISTPNAKEGSKNEVALDSDFTDVVNENFYVDKGSEAFVFKMEGYKLRNELRVLEHFKSDDPYTFYRLSADILPINPNESIKNSTQNRDEMTFLQVHNKGTFDDGLHGVGYIPHPLVRIVWEGERRGVENHYWAVVKNNAVHCGTGSEHRETQACKKAYKRYDLGPMKPDHPTRFDVIVGNQTLAIKVDGKTTVNHDISYWKDMLNYFKAGVYNQFDNGQSEAHFYSLEYAVEEKYND</sequence>
<dbReference type="Pfam" id="PF08787">
    <property type="entry name" value="Alginate_lyase2"/>
    <property type="match status" value="1"/>
</dbReference>
<dbReference type="Proteomes" id="UP001186452">
    <property type="component" value="Unassembled WGS sequence"/>
</dbReference>